<comment type="caution">
    <text evidence="6">The sequence shown here is derived from an EMBL/GenBank/DDBJ whole genome shotgun (WGS) entry which is preliminary data.</text>
</comment>
<evidence type="ECO:0000256" key="3">
    <source>
        <dbReference type="ARBA" id="ARBA00023125"/>
    </source>
</evidence>
<keyword evidence="4" id="KW-0804">Transcription</keyword>
<reference evidence="6" key="2">
    <citation type="submission" date="2020-09" db="EMBL/GenBank/DDBJ databases">
        <authorList>
            <person name="Sun Q."/>
            <person name="Kim S."/>
        </authorList>
    </citation>
    <scope>NUCLEOTIDE SEQUENCE</scope>
    <source>
        <strain evidence="6">KCTC 32296</strain>
    </source>
</reference>
<dbReference type="CDD" id="cd05466">
    <property type="entry name" value="PBP2_LTTR_substrate"/>
    <property type="match status" value="1"/>
</dbReference>
<dbReference type="SUPFAM" id="SSF53850">
    <property type="entry name" value="Periplasmic binding protein-like II"/>
    <property type="match status" value="1"/>
</dbReference>
<sequence length="297" mass="33068">MDPYLLRYFLAVVETGSFSKAASASSVTQPTLSAGIKRLEETVGAALFVRNNKRVFLTTAGARFLPRAKTILHECNLALAEVAQGVTAPVLRLGVLHTLPSQRIAGLIKSVRAIHPNTQFELSDGTEQELLNRMDERGIDFALSIRRVEDDRSVPLYREGYSLVLPPDHPLAGAGTVRGEDMADQPMIVRSFCEVLSETSRYFTDRNVRPPLVYRTRHDERALDMVSAGVGATVMPQSYQTSYQNGAAAFVNLEGFTPTRQIGLFRPRHELPQAVRAIADDFMRQAEDYFQSTYFRA</sequence>
<dbReference type="RefSeq" id="WP_189484949.1">
    <property type="nucleotide sequence ID" value="NZ_BMZB01000001.1"/>
</dbReference>
<dbReference type="InterPro" id="IPR036390">
    <property type="entry name" value="WH_DNA-bd_sf"/>
</dbReference>
<reference evidence="6" key="1">
    <citation type="journal article" date="2014" name="Int. J. Syst. Evol. Microbiol.">
        <title>Complete genome sequence of Corynebacterium casei LMG S-19264T (=DSM 44701T), isolated from a smear-ripened cheese.</title>
        <authorList>
            <consortium name="US DOE Joint Genome Institute (JGI-PGF)"/>
            <person name="Walter F."/>
            <person name="Albersmeier A."/>
            <person name="Kalinowski J."/>
            <person name="Ruckert C."/>
        </authorList>
    </citation>
    <scope>NUCLEOTIDE SEQUENCE</scope>
    <source>
        <strain evidence="6">KCTC 32296</strain>
    </source>
</reference>
<accession>A0A918PV22</accession>
<dbReference type="SUPFAM" id="SSF46785">
    <property type="entry name" value="Winged helix' DNA-binding domain"/>
    <property type="match status" value="1"/>
</dbReference>
<evidence type="ECO:0000259" key="5">
    <source>
        <dbReference type="PROSITE" id="PS50931"/>
    </source>
</evidence>
<dbReference type="FunFam" id="1.10.10.10:FF:000001">
    <property type="entry name" value="LysR family transcriptional regulator"/>
    <property type="match status" value="1"/>
</dbReference>
<keyword evidence="3" id="KW-0238">DNA-binding</keyword>
<evidence type="ECO:0000256" key="2">
    <source>
        <dbReference type="ARBA" id="ARBA00023015"/>
    </source>
</evidence>
<dbReference type="EMBL" id="BMZB01000001">
    <property type="protein sequence ID" value="GGZ24278.1"/>
    <property type="molecule type" value="Genomic_DNA"/>
</dbReference>
<comment type="similarity">
    <text evidence="1">Belongs to the LysR transcriptional regulatory family.</text>
</comment>
<dbReference type="InterPro" id="IPR005119">
    <property type="entry name" value="LysR_subst-bd"/>
</dbReference>
<keyword evidence="2" id="KW-0805">Transcription regulation</keyword>
<dbReference type="AlphaFoldDB" id="A0A918PV22"/>
<dbReference type="PROSITE" id="PS50931">
    <property type="entry name" value="HTH_LYSR"/>
    <property type="match status" value="1"/>
</dbReference>
<dbReference type="InterPro" id="IPR036388">
    <property type="entry name" value="WH-like_DNA-bd_sf"/>
</dbReference>
<organism evidence="6 7">
    <name type="scientific">Asticcacaulis endophyticus</name>
    <dbReference type="NCBI Taxonomy" id="1395890"/>
    <lineage>
        <taxon>Bacteria</taxon>
        <taxon>Pseudomonadati</taxon>
        <taxon>Pseudomonadota</taxon>
        <taxon>Alphaproteobacteria</taxon>
        <taxon>Caulobacterales</taxon>
        <taxon>Caulobacteraceae</taxon>
        <taxon>Asticcacaulis</taxon>
    </lineage>
</organism>
<dbReference type="GO" id="GO:0003700">
    <property type="term" value="F:DNA-binding transcription factor activity"/>
    <property type="evidence" value="ECO:0007669"/>
    <property type="project" value="InterPro"/>
</dbReference>
<evidence type="ECO:0000256" key="1">
    <source>
        <dbReference type="ARBA" id="ARBA00009437"/>
    </source>
</evidence>
<dbReference type="GO" id="GO:0003677">
    <property type="term" value="F:DNA binding"/>
    <property type="evidence" value="ECO:0007669"/>
    <property type="project" value="UniProtKB-KW"/>
</dbReference>
<dbReference type="Proteomes" id="UP000662572">
    <property type="component" value="Unassembled WGS sequence"/>
</dbReference>
<evidence type="ECO:0000313" key="6">
    <source>
        <dbReference type="EMBL" id="GGZ24278.1"/>
    </source>
</evidence>
<dbReference type="Pfam" id="PF03466">
    <property type="entry name" value="LysR_substrate"/>
    <property type="match status" value="1"/>
</dbReference>
<gene>
    <name evidence="6" type="ORF">GCM10011273_06810</name>
</gene>
<dbReference type="GO" id="GO:0032993">
    <property type="term" value="C:protein-DNA complex"/>
    <property type="evidence" value="ECO:0007669"/>
    <property type="project" value="TreeGrafter"/>
</dbReference>
<dbReference type="Gene3D" id="1.10.10.10">
    <property type="entry name" value="Winged helix-like DNA-binding domain superfamily/Winged helix DNA-binding domain"/>
    <property type="match status" value="1"/>
</dbReference>
<dbReference type="PRINTS" id="PR00039">
    <property type="entry name" value="HTHLYSR"/>
</dbReference>
<keyword evidence="7" id="KW-1185">Reference proteome</keyword>
<dbReference type="Gene3D" id="3.40.190.290">
    <property type="match status" value="1"/>
</dbReference>
<evidence type="ECO:0000313" key="7">
    <source>
        <dbReference type="Proteomes" id="UP000662572"/>
    </source>
</evidence>
<name>A0A918PV22_9CAUL</name>
<dbReference type="PANTHER" id="PTHR30346:SF28">
    <property type="entry name" value="HTH-TYPE TRANSCRIPTIONAL REGULATOR CYNR"/>
    <property type="match status" value="1"/>
</dbReference>
<evidence type="ECO:0000256" key="4">
    <source>
        <dbReference type="ARBA" id="ARBA00023163"/>
    </source>
</evidence>
<proteinExistence type="inferred from homology"/>
<dbReference type="InterPro" id="IPR000847">
    <property type="entry name" value="LysR_HTH_N"/>
</dbReference>
<protein>
    <submittedName>
        <fullName evidence="6">LysR family transcriptional regulator</fullName>
    </submittedName>
</protein>
<dbReference type="Pfam" id="PF00126">
    <property type="entry name" value="HTH_1"/>
    <property type="match status" value="1"/>
</dbReference>
<dbReference type="PANTHER" id="PTHR30346">
    <property type="entry name" value="TRANSCRIPTIONAL DUAL REGULATOR HCAR-RELATED"/>
    <property type="match status" value="1"/>
</dbReference>
<feature type="domain" description="HTH lysR-type" evidence="5">
    <location>
        <begin position="1"/>
        <end position="58"/>
    </location>
</feature>